<dbReference type="PRINTS" id="PR00401">
    <property type="entry name" value="SH2DOMAIN"/>
</dbReference>
<dbReference type="Proteomes" id="UP000078046">
    <property type="component" value="Unassembled WGS sequence"/>
</dbReference>
<dbReference type="InterPro" id="IPR011993">
    <property type="entry name" value="PH-like_dom_sf"/>
</dbReference>
<dbReference type="InterPro" id="IPR001936">
    <property type="entry name" value="RasGAP_dom"/>
</dbReference>
<feature type="domain" description="SH2" evidence="4">
    <location>
        <begin position="17"/>
        <end position="107"/>
    </location>
</feature>
<dbReference type="GO" id="GO:0007167">
    <property type="term" value="P:enzyme-linked receptor protein signaling pathway"/>
    <property type="evidence" value="ECO:0007669"/>
    <property type="project" value="TreeGrafter"/>
</dbReference>
<feature type="domain" description="Ras-GAP" evidence="6">
    <location>
        <begin position="713"/>
        <end position="759"/>
    </location>
</feature>
<dbReference type="Gene3D" id="1.10.506.10">
    <property type="entry name" value="GTPase Activation - p120gap, domain 1"/>
    <property type="match status" value="2"/>
</dbReference>
<dbReference type="Gene3D" id="3.30.505.10">
    <property type="entry name" value="SH2 domain"/>
    <property type="match status" value="2"/>
</dbReference>
<dbReference type="InterPro" id="IPR036860">
    <property type="entry name" value="SH2_dom_sf"/>
</dbReference>
<reference evidence="7 8" key="1">
    <citation type="submission" date="2016-04" db="EMBL/GenBank/DDBJ databases">
        <title>The genome of Intoshia linei affirms orthonectids as highly simplified spiralians.</title>
        <authorList>
            <person name="Mikhailov K.V."/>
            <person name="Slusarev G.S."/>
            <person name="Nikitin M.A."/>
            <person name="Logacheva M.D."/>
            <person name="Penin A."/>
            <person name="Aleoshin V."/>
            <person name="Panchin Y.V."/>
        </authorList>
    </citation>
    <scope>NUCLEOTIDE SEQUENCE [LARGE SCALE GENOMIC DNA]</scope>
    <source>
        <strain evidence="7">Intl2013</strain>
        <tissue evidence="7">Whole animal</tissue>
    </source>
</reference>
<feature type="domain" description="SH2" evidence="4">
    <location>
        <begin position="187"/>
        <end position="275"/>
    </location>
</feature>
<dbReference type="SMART" id="SM00323">
    <property type="entry name" value="RasGAP"/>
    <property type="match status" value="1"/>
</dbReference>
<dbReference type="GO" id="GO:0035591">
    <property type="term" value="F:signaling adaptor activity"/>
    <property type="evidence" value="ECO:0007669"/>
    <property type="project" value="TreeGrafter"/>
</dbReference>
<dbReference type="SMART" id="SM00233">
    <property type="entry name" value="PH"/>
    <property type="match status" value="1"/>
</dbReference>
<name>A0A177BBU1_9BILA</name>
<feature type="domain" description="PH" evidence="5">
    <location>
        <begin position="318"/>
        <end position="420"/>
    </location>
</feature>
<dbReference type="InterPro" id="IPR000980">
    <property type="entry name" value="SH2"/>
</dbReference>
<dbReference type="PROSITE" id="PS50003">
    <property type="entry name" value="PH_DOMAIN"/>
    <property type="match status" value="1"/>
</dbReference>
<dbReference type="PANTHER" id="PTHR19969:SF19">
    <property type="entry name" value="SH2 DOMAIN-CONTAINING PROTEIN"/>
    <property type="match status" value="1"/>
</dbReference>
<dbReference type="GO" id="GO:0005737">
    <property type="term" value="C:cytoplasm"/>
    <property type="evidence" value="ECO:0007669"/>
    <property type="project" value="TreeGrafter"/>
</dbReference>
<dbReference type="Pfam" id="PF00169">
    <property type="entry name" value="PH"/>
    <property type="match status" value="1"/>
</dbReference>
<evidence type="ECO:0000259" key="4">
    <source>
        <dbReference type="PROSITE" id="PS50001"/>
    </source>
</evidence>
<dbReference type="PROSITE" id="PS50001">
    <property type="entry name" value="SH2"/>
    <property type="match status" value="2"/>
</dbReference>
<proteinExistence type="predicted"/>
<sequence length="926" mass="108120">MLNQNEYAECEFLEEKWYHGPLSRHDTETLLDNSSILGSYIIRKSDNTVSSFVLSIKSAHGPKHFRITKICDDVYIGGRKFKTMETLLKYYTYDSDIIYNQKLISPLTPAIPIQPNKKYIITLISYRAMPNTDQISCNKNEIYLVEHEINPLCIWVKDEYSDKSGTICHTFTKFITISSNVLEENEWHHTNISREETGKLLVLHGKESWIVRPSDSSSSSYTLFFYDGDVVRRFKIKRDKNFYVMGGRYFKNFLDIIERYKYHSIIKDLRLRKPILRNFSKLNSPSIESLSSIQFTENEKNTMHTFSSCHQAIGNQSDILMTGYLFMKYDKLKNWRKFFFLLNKYQNKLYYYTSNKKSKPKGLIDLMYINVYPVHESLFARQYCFQLASMSLNQETIYYLSCNDMTDFDKWSECLLLFSDGHVVPTPLKFDAPKIQSKLLQSLWIKLFEIDKILKLKIVVGYVCLNDVIVARLACNEIPSSTRLYWDDEVYLENVPKHVNFIIIKLFSRDKKKETYYAQVKFKFENLTSNQEIITKKIEFSPIFKIDKDSFIKTSITLDKIFFLPLTYYCSLESLLFDRDTNFLKILCCVSFRDQRKISHSLMQIFDYKCQLTELLIKLLEIEINQEIFENVLRRQSLATICLTSYMNANCSHFIKCSLYETVNRAKQIKSSLLASSSVLTYWELGNNFSTLKDLFYLTLSNIYDNADKVPINIIFLRLICVALIDPKSFDLEQGKEKLSPKTLKILSIIASCILKVANMTLFREPLMSQVNDMIEGNMSKMSTFLETISSLSQRPYEPRGFKAKDCARHYAILHYIFEKENFNLEKMKEITSNSEFPFKLKTIFDIINTIISENNSINIIQKSVFGCDENRKIGSFLYSDINRLVVTGVDIQFISLVNEVTSEALRKAVQLAIEITTKSQESEAK</sequence>
<dbReference type="Gene3D" id="2.30.29.30">
    <property type="entry name" value="Pleckstrin-homology domain (PH domain)/Phosphotyrosine-binding domain (PTB)"/>
    <property type="match status" value="1"/>
</dbReference>
<evidence type="ECO:0000313" key="7">
    <source>
        <dbReference type="EMBL" id="OAF71665.1"/>
    </source>
</evidence>
<keyword evidence="1" id="KW-0343">GTPase activation</keyword>
<keyword evidence="2 3" id="KW-0727">SH2 domain</keyword>
<organism evidence="7 8">
    <name type="scientific">Intoshia linei</name>
    <dbReference type="NCBI Taxonomy" id="1819745"/>
    <lineage>
        <taxon>Eukaryota</taxon>
        <taxon>Metazoa</taxon>
        <taxon>Spiralia</taxon>
        <taxon>Lophotrochozoa</taxon>
        <taxon>Mesozoa</taxon>
        <taxon>Orthonectida</taxon>
        <taxon>Rhopaluridae</taxon>
        <taxon>Intoshia</taxon>
    </lineage>
</organism>
<dbReference type="InterPro" id="IPR001849">
    <property type="entry name" value="PH_domain"/>
</dbReference>
<evidence type="ECO:0000256" key="1">
    <source>
        <dbReference type="ARBA" id="ARBA00022468"/>
    </source>
</evidence>
<dbReference type="InterPro" id="IPR008936">
    <property type="entry name" value="Rho_GTPase_activation_prot"/>
</dbReference>
<dbReference type="AlphaFoldDB" id="A0A177BBU1"/>
<dbReference type="SMART" id="SM00252">
    <property type="entry name" value="SH2"/>
    <property type="match status" value="2"/>
</dbReference>
<keyword evidence="8" id="KW-1185">Reference proteome</keyword>
<comment type="caution">
    <text evidence="7">The sequence shown here is derived from an EMBL/GenBank/DDBJ whole genome shotgun (WGS) entry which is preliminary data.</text>
</comment>
<evidence type="ECO:0000256" key="3">
    <source>
        <dbReference type="PROSITE-ProRule" id="PRU00191"/>
    </source>
</evidence>
<dbReference type="GO" id="GO:0016477">
    <property type="term" value="P:cell migration"/>
    <property type="evidence" value="ECO:0007669"/>
    <property type="project" value="TreeGrafter"/>
</dbReference>
<accession>A0A177BBU1</accession>
<dbReference type="SUPFAM" id="SSF55550">
    <property type="entry name" value="SH2 domain"/>
    <property type="match status" value="2"/>
</dbReference>
<dbReference type="PANTHER" id="PTHR19969">
    <property type="entry name" value="SH2-SH3 ADAPTOR PROTEIN-RELATED"/>
    <property type="match status" value="1"/>
</dbReference>
<evidence type="ECO:0000259" key="5">
    <source>
        <dbReference type="PROSITE" id="PS50003"/>
    </source>
</evidence>
<evidence type="ECO:0000259" key="6">
    <source>
        <dbReference type="PROSITE" id="PS50018"/>
    </source>
</evidence>
<dbReference type="Gene3D" id="6.10.250.720">
    <property type="match status" value="1"/>
</dbReference>
<dbReference type="OrthoDB" id="1562946at2759"/>
<dbReference type="Pfam" id="PF00017">
    <property type="entry name" value="SH2"/>
    <property type="match status" value="2"/>
</dbReference>
<evidence type="ECO:0000256" key="2">
    <source>
        <dbReference type="ARBA" id="ARBA00022999"/>
    </source>
</evidence>
<dbReference type="GO" id="GO:0030971">
    <property type="term" value="F:receptor tyrosine kinase binding"/>
    <property type="evidence" value="ECO:0007669"/>
    <property type="project" value="TreeGrafter"/>
</dbReference>
<dbReference type="SUPFAM" id="SSF48350">
    <property type="entry name" value="GTPase activation domain, GAP"/>
    <property type="match status" value="1"/>
</dbReference>
<gene>
    <name evidence="7" type="ORF">A3Q56_00572</name>
</gene>
<protein>
    <submittedName>
        <fullName evidence="7">Ras p21 protein activator</fullName>
    </submittedName>
</protein>
<dbReference type="InterPro" id="IPR051184">
    <property type="entry name" value="Tyrosine-phos_adapter"/>
</dbReference>
<dbReference type="PROSITE" id="PS50018">
    <property type="entry name" value="RAS_GTPASE_ACTIV_2"/>
    <property type="match status" value="1"/>
</dbReference>
<dbReference type="GO" id="GO:0005096">
    <property type="term" value="F:GTPase activator activity"/>
    <property type="evidence" value="ECO:0007669"/>
    <property type="project" value="UniProtKB-KW"/>
</dbReference>
<dbReference type="EMBL" id="LWCA01000033">
    <property type="protein sequence ID" value="OAF71665.1"/>
    <property type="molecule type" value="Genomic_DNA"/>
</dbReference>
<evidence type="ECO:0000313" key="8">
    <source>
        <dbReference type="Proteomes" id="UP000078046"/>
    </source>
</evidence>
<dbReference type="SUPFAM" id="SSF50729">
    <property type="entry name" value="PH domain-like"/>
    <property type="match status" value="1"/>
</dbReference>